<evidence type="ECO:0000256" key="1">
    <source>
        <dbReference type="SAM" id="MobiDB-lite"/>
    </source>
</evidence>
<keyword evidence="3" id="KW-1185">Reference proteome</keyword>
<name>A0ABR9HYH7_9PSEU</name>
<gene>
    <name evidence="2" type="ORF">H4696_003071</name>
</gene>
<evidence type="ECO:0000313" key="3">
    <source>
        <dbReference type="Proteomes" id="UP000631670"/>
    </source>
</evidence>
<evidence type="ECO:0000313" key="2">
    <source>
        <dbReference type="EMBL" id="MBE1495971.1"/>
    </source>
</evidence>
<dbReference type="EMBL" id="JADBEG010000001">
    <property type="protein sequence ID" value="MBE1495971.1"/>
    <property type="molecule type" value="Genomic_DNA"/>
</dbReference>
<dbReference type="Proteomes" id="UP000631670">
    <property type="component" value="Unassembled WGS sequence"/>
</dbReference>
<protein>
    <submittedName>
        <fullName evidence="2">Uncharacterized protein</fullName>
    </submittedName>
</protein>
<accession>A0ABR9HYH7</accession>
<sequence length="34" mass="3542">MSPPKPNTKNTGPSTEARKPEHRIAAVISGAAKV</sequence>
<organism evidence="2 3">
    <name type="scientific">Amycolatopsis lexingtonensis</name>
    <dbReference type="NCBI Taxonomy" id="218822"/>
    <lineage>
        <taxon>Bacteria</taxon>
        <taxon>Bacillati</taxon>
        <taxon>Actinomycetota</taxon>
        <taxon>Actinomycetes</taxon>
        <taxon>Pseudonocardiales</taxon>
        <taxon>Pseudonocardiaceae</taxon>
        <taxon>Amycolatopsis</taxon>
    </lineage>
</organism>
<feature type="region of interest" description="Disordered" evidence="1">
    <location>
        <begin position="1"/>
        <end position="23"/>
    </location>
</feature>
<reference evidence="2 3" key="1">
    <citation type="submission" date="2020-10" db="EMBL/GenBank/DDBJ databases">
        <title>Sequencing the genomes of 1000 actinobacteria strains.</title>
        <authorList>
            <person name="Klenk H.-P."/>
        </authorList>
    </citation>
    <scope>NUCLEOTIDE SEQUENCE [LARGE SCALE GENOMIC DNA]</scope>
    <source>
        <strain evidence="2 3">DSM 44653</strain>
    </source>
</reference>
<comment type="caution">
    <text evidence="2">The sequence shown here is derived from an EMBL/GenBank/DDBJ whole genome shotgun (WGS) entry which is preliminary data.</text>
</comment>
<proteinExistence type="predicted"/>